<feature type="compositionally biased region" description="Low complexity" evidence="1">
    <location>
        <begin position="156"/>
        <end position="172"/>
    </location>
</feature>
<dbReference type="EMBL" id="CAUYUJ010020860">
    <property type="protein sequence ID" value="CAK0900958.1"/>
    <property type="molecule type" value="Genomic_DNA"/>
</dbReference>
<sequence>MARQRTPPRGSTPPRKLLRSEAAPGPQVVYSPGKQLEADGRLHDADAEVRHMLRHKGHSEEDIRRIMSHTAPGTVDERHQEQAQLGAAEAGPARARRGGSPPARRFADHARLLGGRGVAAVGAVADSQEELRDALCSSAPSAPPTQRPAPPLLFDGGAPSPGSPSRAPPVRATGGRTLGSGGKA</sequence>
<feature type="compositionally biased region" description="Low complexity" evidence="1">
    <location>
        <begin position="86"/>
        <end position="104"/>
    </location>
</feature>
<feature type="region of interest" description="Disordered" evidence="1">
    <location>
        <begin position="130"/>
        <end position="184"/>
    </location>
</feature>
<accession>A0ABN9XM38</accession>
<feature type="region of interest" description="Disordered" evidence="1">
    <location>
        <begin position="1"/>
        <end position="39"/>
    </location>
</feature>
<feature type="compositionally biased region" description="Pro residues" evidence="1">
    <location>
        <begin position="141"/>
        <end position="151"/>
    </location>
</feature>
<reference evidence="2" key="1">
    <citation type="submission" date="2023-10" db="EMBL/GenBank/DDBJ databases">
        <authorList>
            <person name="Chen Y."/>
            <person name="Shah S."/>
            <person name="Dougan E. K."/>
            <person name="Thang M."/>
            <person name="Chan C."/>
        </authorList>
    </citation>
    <scope>NUCLEOTIDE SEQUENCE [LARGE SCALE GENOMIC DNA]</scope>
</reference>
<evidence type="ECO:0000313" key="3">
    <source>
        <dbReference type="Proteomes" id="UP001189429"/>
    </source>
</evidence>
<gene>
    <name evidence="2" type="ORF">PCOR1329_LOCUS78091</name>
</gene>
<dbReference type="Proteomes" id="UP001189429">
    <property type="component" value="Unassembled WGS sequence"/>
</dbReference>
<evidence type="ECO:0000313" key="2">
    <source>
        <dbReference type="EMBL" id="CAK0900958.1"/>
    </source>
</evidence>
<evidence type="ECO:0000256" key="1">
    <source>
        <dbReference type="SAM" id="MobiDB-lite"/>
    </source>
</evidence>
<organism evidence="2 3">
    <name type="scientific">Prorocentrum cordatum</name>
    <dbReference type="NCBI Taxonomy" id="2364126"/>
    <lineage>
        <taxon>Eukaryota</taxon>
        <taxon>Sar</taxon>
        <taxon>Alveolata</taxon>
        <taxon>Dinophyceae</taxon>
        <taxon>Prorocentrales</taxon>
        <taxon>Prorocentraceae</taxon>
        <taxon>Prorocentrum</taxon>
    </lineage>
</organism>
<protein>
    <submittedName>
        <fullName evidence="2">Uncharacterized protein</fullName>
    </submittedName>
</protein>
<feature type="region of interest" description="Disordered" evidence="1">
    <location>
        <begin position="53"/>
        <end position="106"/>
    </location>
</feature>
<proteinExistence type="predicted"/>
<comment type="caution">
    <text evidence="2">The sequence shown here is derived from an EMBL/GenBank/DDBJ whole genome shotgun (WGS) entry which is preliminary data.</text>
</comment>
<keyword evidence="3" id="KW-1185">Reference proteome</keyword>
<name>A0ABN9XM38_9DINO</name>
<feature type="non-terminal residue" evidence="2">
    <location>
        <position position="184"/>
    </location>
</feature>